<gene>
    <name evidence="2" type="ORF">Taro_034184</name>
</gene>
<evidence type="ECO:0000313" key="3">
    <source>
        <dbReference type="Proteomes" id="UP000652761"/>
    </source>
</evidence>
<comment type="caution">
    <text evidence="2">The sequence shown here is derived from an EMBL/GenBank/DDBJ whole genome shotgun (WGS) entry which is preliminary data.</text>
</comment>
<sequence>MAELGPVSRVVACLLKRGHSIDETRADTRALRLFCLELETSSSDEEMKVIGRRTLPMGCTETPEKPNKGDSTGVS</sequence>
<reference evidence="2" key="1">
    <citation type="submission" date="2017-07" db="EMBL/GenBank/DDBJ databases">
        <title>Taro Niue Genome Assembly and Annotation.</title>
        <authorList>
            <person name="Atibalentja N."/>
            <person name="Keating K."/>
            <person name="Fields C.J."/>
        </authorList>
    </citation>
    <scope>NUCLEOTIDE SEQUENCE</scope>
    <source>
        <strain evidence="2">Niue_2</strain>
        <tissue evidence="2">Leaf</tissue>
    </source>
</reference>
<accession>A0A843W3D5</accession>
<dbReference type="AlphaFoldDB" id="A0A843W3D5"/>
<evidence type="ECO:0000313" key="2">
    <source>
        <dbReference type="EMBL" id="MQM01428.1"/>
    </source>
</evidence>
<keyword evidence="3" id="KW-1185">Reference proteome</keyword>
<name>A0A843W3D5_COLES</name>
<organism evidence="2 3">
    <name type="scientific">Colocasia esculenta</name>
    <name type="common">Wild taro</name>
    <name type="synonym">Arum esculentum</name>
    <dbReference type="NCBI Taxonomy" id="4460"/>
    <lineage>
        <taxon>Eukaryota</taxon>
        <taxon>Viridiplantae</taxon>
        <taxon>Streptophyta</taxon>
        <taxon>Embryophyta</taxon>
        <taxon>Tracheophyta</taxon>
        <taxon>Spermatophyta</taxon>
        <taxon>Magnoliopsida</taxon>
        <taxon>Liliopsida</taxon>
        <taxon>Araceae</taxon>
        <taxon>Aroideae</taxon>
        <taxon>Colocasieae</taxon>
        <taxon>Colocasia</taxon>
    </lineage>
</organism>
<protein>
    <submittedName>
        <fullName evidence="2">Uncharacterized protein</fullName>
    </submittedName>
</protein>
<feature type="region of interest" description="Disordered" evidence="1">
    <location>
        <begin position="47"/>
        <end position="75"/>
    </location>
</feature>
<evidence type="ECO:0000256" key="1">
    <source>
        <dbReference type="SAM" id="MobiDB-lite"/>
    </source>
</evidence>
<dbReference type="EMBL" id="NMUH01002677">
    <property type="protein sequence ID" value="MQM01428.1"/>
    <property type="molecule type" value="Genomic_DNA"/>
</dbReference>
<dbReference type="Proteomes" id="UP000652761">
    <property type="component" value="Unassembled WGS sequence"/>
</dbReference>
<proteinExistence type="predicted"/>